<protein>
    <submittedName>
        <fullName evidence="1">Uncharacterized protein</fullName>
    </submittedName>
</protein>
<accession>A0A2T6ZX54</accession>
<comment type="caution">
    <text evidence="1">The sequence shown here is derived from an EMBL/GenBank/DDBJ whole genome shotgun (WGS) entry which is preliminary data.</text>
</comment>
<gene>
    <name evidence="1" type="ORF">B9Z19DRAFT_1124133</name>
</gene>
<dbReference type="AlphaFoldDB" id="A0A2T6ZX54"/>
<dbReference type="Proteomes" id="UP000244722">
    <property type="component" value="Unassembled WGS sequence"/>
</dbReference>
<proteinExistence type="predicted"/>
<evidence type="ECO:0000313" key="2">
    <source>
        <dbReference type="Proteomes" id="UP000244722"/>
    </source>
</evidence>
<organism evidence="1 2">
    <name type="scientific">Tuber borchii</name>
    <name type="common">White truffle</name>
    <dbReference type="NCBI Taxonomy" id="42251"/>
    <lineage>
        <taxon>Eukaryota</taxon>
        <taxon>Fungi</taxon>
        <taxon>Dikarya</taxon>
        <taxon>Ascomycota</taxon>
        <taxon>Pezizomycotina</taxon>
        <taxon>Pezizomycetes</taxon>
        <taxon>Pezizales</taxon>
        <taxon>Tuberaceae</taxon>
        <taxon>Tuber</taxon>
    </lineage>
</organism>
<sequence length="123" mass="13497">MPPHHLAMVLLGISQNARPNAIFREPTLTAGVGLPQPASHACLSNTLANMSSCKNRVKQAGGKKAREVTTQLLLRNSPRRVPGILKNTNSRSRPAHYSYGETNRFEPSFASPCSLFPIRQFCL</sequence>
<name>A0A2T6ZX54_TUBBO</name>
<dbReference type="EMBL" id="NESQ01000073">
    <property type="protein sequence ID" value="PUU80059.1"/>
    <property type="molecule type" value="Genomic_DNA"/>
</dbReference>
<evidence type="ECO:0000313" key="1">
    <source>
        <dbReference type="EMBL" id="PUU80059.1"/>
    </source>
</evidence>
<reference evidence="1 2" key="1">
    <citation type="submission" date="2017-04" db="EMBL/GenBank/DDBJ databases">
        <title>Draft genome sequence of Tuber borchii Vittad., a whitish edible truffle.</title>
        <authorList>
            <consortium name="DOE Joint Genome Institute"/>
            <person name="Murat C."/>
            <person name="Kuo A."/>
            <person name="Barry K.W."/>
            <person name="Clum A."/>
            <person name="Dockter R.B."/>
            <person name="Fauchery L."/>
            <person name="Iotti M."/>
            <person name="Kohler A."/>
            <person name="Labutti K."/>
            <person name="Lindquist E.A."/>
            <person name="Lipzen A."/>
            <person name="Ohm R.A."/>
            <person name="Wang M."/>
            <person name="Grigoriev I.V."/>
            <person name="Zambonelli A."/>
            <person name="Martin F.M."/>
        </authorList>
    </citation>
    <scope>NUCLEOTIDE SEQUENCE [LARGE SCALE GENOMIC DNA]</scope>
    <source>
        <strain evidence="1 2">Tbo3840</strain>
    </source>
</reference>
<keyword evidence="2" id="KW-1185">Reference proteome</keyword>